<keyword evidence="8" id="KW-1185">Reference proteome</keyword>
<keyword evidence="2 6" id="KW-0255">Endonuclease</keyword>
<dbReference type="EMBL" id="WRXO01000003">
    <property type="protein sequence ID" value="MVT41480.1"/>
    <property type="molecule type" value="Genomic_DNA"/>
</dbReference>
<dbReference type="GO" id="GO:0004519">
    <property type="term" value="F:endonuclease activity"/>
    <property type="evidence" value="ECO:0007669"/>
    <property type="project" value="UniProtKB-KW"/>
</dbReference>
<dbReference type="Proteomes" id="UP000468388">
    <property type="component" value="Unassembled WGS sequence"/>
</dbReference>
<dbReference type="GO" id="GO:0006298">
    <property type="term" value="P:mismatch repair"/>
    <property type="evidence" value="ECO:0007669"/>
    <property type="project" value="UniProtKB-UniRule"/>
</dbReference>
<reference evidence="7 8" key="1">
    <citation type="submission" date="2019-12" db="EMBL/GenBank/DDBJ databases">
        <title>The draft genomic sequence of strain Chitinophaga oryziterrae JCM 16595.</title>
        <authorList>
            <person name="Zhang X."/>
        </authorList>
    </citation>
    <scope>NUCLEOTIDE SEQUENCE [LARGE SCALE GENOMIC DNA]</scope>
    <source>
        <strain evidence="7 8">JCM 16595</strain>
    </source>
</reference>
<keyword evidence="5 6" id="KW-0234">DNA repair</keyword>
<dbReference type="PIRSF" id="PIRSF018267">
    <property type="entry name" value="VSR_endonuc"/>
    <property type="match status" value="1"/>
</dbReference>
<dbReference type="NCBIfam" id="TIGR00632">
    <property type="entry name" value="vsr"/>
    <property type="match status" value="1"/>
</dbReference>
<evidence type="ECO:0000313" key="8">
    <source>
        <dbReference type="Proteomes" id="UP000468388"/>
    </source>
</evidence>
<dbReference type="CDD" id="cd00221">
    <property type="entry name" value="Vsr"/>
    <property type="match status" value="1"/>
</dbReference>
<evidence type="ECO:0000256" key="2">
    <source>
        <dbReference type="ARBA" id="ARBA00022759"/>
    </source>
</evidence>
<dbReference type="GO" id="GO:0016787">
    <property type="term" value="F:hydrolase activity"/>
    <property type="evidence" value="ECO:0007669"/>
    <property type="project" value="UniProtKB-KW"/>
</dbReference>
<comment type="function">
    <text evidence="6">May nick specific sequences that contain T:G mispairs resulting from m5C-deamination.</text>
</comment>
<evidence type="ECO:0000256" key="1">
    <source>
        <dbReference type="ARBA" id="ARBA00022722"/>
    </source>
</evidence>
<name>A0A6N8J8B4_9BACT</name>
<evidence type="ECO:0000256" key="5">
    <source>
        <dbReference type="ARBA" id="ARBA00023204"/>
    </source>
</evidence>
<accession>A0A6N8J8B4</accession>
<keyword evidence="4 6" id="KW-0378">Hydrolase</keyword>
<evidence type="ECO:0000256" key="3">
    <source>
        <dbReference type="ARBA" id="ARBA00022763"/>
    </source>
</evidence>
<evidence type="ECO:0000313" key="7">
    <source>
        <dbReference type="EMBL" id="MVT41480.1"/>
    </source>
</evidence>
<dbReference type="OrthoDB" id="9801520at2"/>
<keyword evidence="3 6" id="KW-0227">DNA damage</keyword>
<dbReference type="Pfam" id="PF03852">
    <property type="entry name" value="Vsr"/>
    <property type="match status" value="1"/>
</dbReference>
<dbReference type="Gene3D" id="3.40.960.10">
    <property type="entry name" value="VSR Endonuclease"/>
    <property type="match status" value="1"/>
</dbReference>
<dbReference type="RefSeq" id="WP_157300529.1">
    <property type="nucleotide sequence ID" value="NZ_WRXO01000003.1"/>
</dbReference>
<evidence type="ECO:0000256" key="4">
    <source>
        <dbReference type="ARBA" id="ARBA00022801"/>
    </source>
</evidence>
<keyword evidence="1 6" id="KW-0540">Nuclease</keyword>
<protein>
    <recommendedName>
        <fullName evidence="6">Very short patch repair endonuclease</fullName>
        <ecNumber evidence="6">3.1.-.-</ecNumber>
    </recommendedName>
</protein>
<dbReference type="EC" id="3.1.-.-" evidence="6"/>
<comment type="caution">
    <text evidence="7">The sequence shown here is derived from an EMBL/GenBank/DDBJ whole genome shotgun (WGS) entry which is preliminary data.</text>
</comment>
<dbReference type="InterPro" id="IPR011335">
    <property type="entry name" value="Restrct_endonuc-II-like"/>
</dbReference>
<proteinExistence type="inferred from homology"/>
<organism evidence="7 8">
    <name type="scientific">Chitinophaga oryziterrae</name>
    <dbReference type="NCBI Taxonomy" id="1031224"/>
    <lineage>
        <taxon>Bacteria</taxon>
        <taxon>Pseudomonadati</taxon>
        <taxon>Bacteroidota</taxon>
        <taxon>Chitinophagia</taxon>
        <taxon>Chitinophagales</taxon>
        <taxon>Chitinophagaceae</taxon>
        <taxon>Chitinophaga</taxon>
    </lineage>
</organism>
<dbReference type="SUPFAM" id="SSF52980">
    <property type="entry name" value="Restriction endonuclease-like"/>
    <property type="match status" value="1"/>
</dbReference>
<dbReference type="AlphaFoldDB" id="A0A6N8J8B4"/>
<gene>
    <name evidence="7" type="primary">vsr</name>
    <name evidence="7" type="ORF">GO495_12865</name>
</gene>
<comment type="similarity">
    <text evidence="6">Belongs to the vsr family.</text>
</comment>
<sequence length="142" mass="16903">MADVHSQEVRSFNMSKIKGKDTKPELLVRKFLFSHGFRYRLHDKKLPGKPDMVFPKYKTVLFINGCFWHGHDGCKYFVVPKTRTEWWLNKITGNKNKDVEHMLELKENGWNVIIVWECQLKPSERDVTLQTLLNELKNNERL</sequence>
<evidence type="ECO:0000256" key="6">
    <source>
        <dbReference type="PIRNR" id="PIRNR018267"/>
    </source>
</evidence>
<dbReference type="InterPro" id="IPR004603">
    <property type="entry name" value="DNA_mismatch_endonuc_vsr"/>
</dbReference>